<gene>
    <name evidence="7" type="ORF">GGD71_004722</name>
</gene>
<organism evidence="7 8">
    <name type="scientific">Variovorax guangxiensis</name>
    <dbReference type="NCBI Taxonomy" id="1775474"/>
    <lineage>
        <taxon>Bacteria</taxon>
        <taxon>Pseudomonadati</taxon>
        <taxon>Pseudomonadota</taxon>
        <taxon>Betaproteobacteria</taxon>
        <taxon>Burkholderiales</taxon>
        <taxon>Comamonadaceae</taxon>
        <taxon>Variovorax</taxon>
    </lineage>
</organism>
<keyword evidence="4 7" id="KW-0418">Kinase</keyword>
<dbReference type="CDD" id="cd14014">
    <property type="entry name" value="STKc_PknB_like"/>
    <property type="match status" value="1"/>
</dbReference>
<dbReference type="EC" id="2.7.11.1" evidence="1"/>
<dbReference type="Gene3D" id="3.30.200.20">
    <property type="entry name" value="Phosphorylase Kinase, domain 1"/>
    <property type="match status" value="1"/>
</dbReference>
<protein>
    <recommendedName>
        <fullName evidence="1">non-specific serine/threonine protein kinase</fullName>
        <ecNumber evidence="1">2.7.11.1</ecNumber>
    </recommendedName>
</protein>
<dbReference type="InterPro" id="IPR050660">
    <property type="entry name" value="NEK_Ser/Thr_kinase"/>
</dbReference>
<dbReference type="GO" id="GO:0004674">
    <property type="term" value="F:protein serine/threonine kinase activity"/>
    <property type="evidence" value="ECO:0007669"/>
    <property type="project" value="UniProtKB-EC"/>
</dbReference>
<evidence type="ECO:0000256" key="5">
    <source>
        <dbReference type="ARBA" id="ARBA00022840"/>
    </source>
</evidence>
<accession>A0A840G3S4</accession>
<dbReference type="PANTHER" id="PTHR43671:SF13">
    <property type="entry name" value="SERINE_THREONINE-PROTEIN KINASE NEK2"/>
    <property type="match status" value="1"/>
</dbReference>
<evidence type="ECO:0000256" key="1">
    <source>
        <dbReference type="ARBA" id="ARBA00012513"/>
    </source>
</evidence>
<dbReference type="SMART" id="SM00220">
    <property type="entry name" value="S_TKc"/>
    <property type="match status" value="1"/>
</dbReference>
<evidence type="ECO:0000259" key="6">
    <source>
        <dbReference type="PROSITE" id="PS50011"/>
    </source>
</evidence>
<sequence length="368" mass="39433">MAIAANSIIGGRYRLDQVVGQGGMQQVWAATDKSLERGVAVKVPIVDGAKKRFTQSARLSARVRHSNVASALDYVAEGEGEFYVEELIKGIDLQECMDRHFPRLDGDTAAHVLHHLCRGLAASHGVDVLHRDLKPSNVMVSSDLSFSMIKITDFGIAKLAESEMDKGTAEINAGRTQGLSSTMLGAIPFLAPEVLRKDKPGAPQIGKPSDVWSLAAMGYWLLAGEHPFGTGFEAVPGIFLGQPKAWGENLTANQVTADLVRKLQTIIEGCFKLNPLERPTADELVSQIAQLGYLSGARESGVVTQKGPHGGVWWGRSTTGQGIMLHQAEVMAGAPLSIGARVNYVSTPGQPNRRAVAILRLKDLPGSL</sequence>
<proteinExistence type="predicted"/>
<reference evidence="7 8" key="1">
    <citation type="submission" date="2020-08" db="EMBL/GenBank/DDBJ databases">
        <title>Genomic Encyclopedia of Type Strains, Phase IV (KMG-V): Genome sequencing to study the core and pangenomes of soil and plant-associated prokaryotes.</title>
        <authorList>
            <person name="Whitman W."/>
        </authorList>
    </citation>
    <scope>NUCLEOTIDE SEQUENCE [LARGE SCALE GENOMIC DNA]</scope>
    <source>
        <strain evidence="7 8">34/80</strain>
    </source>
</reference>
<keyword evidence="3" id="KW-0547">Nucleotide-binding</keyword>
<name>A0A840G3S4_9BURK</name>
<dbReference type="Gene3D" id="1.10.510.10">
    <property type="entry name" value="Transferase(Phosphotransferase) domain 1"/>
    <property type="match status" value="1"/>
</dbReference>
<dbReference type="PANTHER" id="PTHR43671">
    <property type="entry name" value="SERINE/THREONINE-PROTEIN KINASE NEK"/>
    <property type="match status" value="1"/>
</dbReference>
<dbReference type="PROSITE" id="PS00108">
    <property type="entry name" value="PROTEIN_KINASE_ST"/>
    <property type="match status" value="1"/>
</dbReference>
<evidence type="ECO:0000313" key="8">
    <source>
        <dbReference type="Proteomes" id="UP000524450"/>
    </source>
</evidence>
<evidence type="ECO:0000313" key="7">
    <source>
        <dbReference type="EMBL" id="MBB4223931.1"/>
    </source>
</evidence>
<dbReference type="SUPFAM" id="SSF56112">
    <property type="entry name" value="Protein kinase-like (PK-like)"/>
    <property type="match status" value="1"/>
</dbReference>
<dbReference type="EMBL" id="JACIFZ010000006">
    <property type="protein sequence ID" value="MBB4223931.1"/>
    <property type="molecule type" value="Genomic_DNA"/>
</dbReference>
<keyword evidence="5" id="KW-0067">ATP-binding</keyword>
<dbReference type="Pfam" id="PF00069">
    <property type="entry name" value="Pkinase"/>
    <property type="match status" value="1"/>
</dbReference>
<feature type="domain" description="Protein kinase" evidence="6">
    <location>
        <begin position="13"/>
        <end position="294"/>
    </location>
</feature>
<dbReference type="InterPro" id="IPR008271">
    <property type="entry name" value="Ser/Thr_kinase_AS"/>
</dbReference>
<dbReference type="InterPro" id="IPR011009">
    <property type="entry name" value="Kinase-like_dom_sf"/>
</dbReference>
<dbReference type="Proteomes" id="UP000524450">
    <property type="component" value="Unassembled WGS sequence"/>
</dbReference>
<dbReference type="GO" id="GO:0005524">
    <property type="term" value="F:ATP binding"/>
    <property type="evidence" value="ECO:0007669"/>
    <property type="project" value="UniProtKB-KW"/>
</dbReference>
<dbReference type="PROSITE" id="PS50011">
    <property type="entry name" value="PROTEIN_KINASE_DOM"/>
    <property type="match status" value="1"/>
</dbReference>
<dbReference type="AlphaFoldDB" id="A0A840G3S4"/>
<evidence type="ECO:0000256" key="4">
    <source>
        <dbReference type="ARBA" id="ARBA00022777"/>
    </source>
</evidence>
<evidence type="ECO:0000256" key="3">
    <source>
        <dbReference type="ARBA" id="ARBA00022741"/>
    </source>
</evidence>
<dbReference type="InterPro" id="IPR000719">
    <property type="entry name" value="Prot_kinase_dom"/>
</dbReference>
<comment type="caution">
    <text evidence="7">The sequence shown here is derived from an EMBL/GenBank/DDBJ whole genome shotgun (WGS) entry which is preliminary data.</text>
</comment>
<dbReference type="RefSeq" id="WP_184641016.1">
    <property type="nucleotide sequence ID" value="NZ_JACIFZ010000006.1"/>
</dbReference>
<evidence type="ECO:0000256" key="2">
    <source>
        <dbReference type="ARBA" id="ARBA00022679"/>
    </source>
</evidence>
<keyword evidence="2 7" id="KW-0808">Transferase</keyword>